<proteinExistence type="inferred from homology"/>
<dbReference type="Gene3D" id="3.40.50.1820">
    <property type="entry name" value="alpha/beta hydrolase"/>
    <property type="match status" value="1"/>
</dbReference>
<organism evidence="9 10">
    <name type="scientific">Komarekiella delphini-convector SJRDD-AB1</name>
    <dbReference type="NCBI Taxonomy" id="2593771"/>
    <lineage>
        <taxon>Bacteria</taxon>
        <taxon>Bacillati</taxon>
        <taxon>Cyanobacteriota</taxon>
        <taxon>Cyanophyceae</taxon>
        <taxon>Nostocales</taxon>
        <taxon>Nostocaceae</taxon>
        <taxon>Komarekiella</taxon>
        <taxon>Komarekiella delphini-convector</taxon>
    </lineage>
</organism>
<reference evidence="9" key="1">
    <citation type="submission" date="2019-07" db="EMBL/GenBank/DDBJ databases">
        <title>Toxilogical consequences of a new and cryptic species of cyanobacteria (Komarekiella delphini-convector) recovered from the epidermis of a bottlenose dolphin and 1500 ft. in the air.</title>
        <authorList>
            <person name="Brown A.O."/>
            <person name="Dvorak P."/>
            <person name="Villanueva C.D."/>
            <person name="Foss A.J."/>
            <person name="Garvey A.D."/>
            <person name="Gibson Q.A."/>
            <person name="Johansen J.R."/>
            <person name="Casamatta D.A."/>
        </authorList>
    </citation>
    <scope>NUCLEOTIDE SEQUENCE</scope>
    <source>
        <strain evidence="9">SJRDD-AB1</strain>
    </source>
</reference>
<protein>
    <submittedName>
        <fullName evidence="9">Tannase/feruloyl esterase family alpha/beta hydrolase</fullName>
    </submittedName>
</protein>
<dbReference type="SUPFAM" id="SSF53474">
    <property type="entry name" value="alpha/beta-Hydrolases"/>
    <property type="match status" value="1"/>
</dbReference>
<keyword evidence="10" id="KW-1185">Reference proteome</keyword>
<dbReference type="GO" id="GO:0052689">
    <property type="term" value="F:carboxylic ester hydrolase activity"/>
    <property type="evidence" value="ECO:0007669"/>
    <property type="project" value="UniProtKB-KW"/>
</dbReference>
<evidence type="ECO:0000256" key="7">
    <source>
        <dbReference type="ARBA" id="ARBA00023157"/>
    </source>
</evidence>
<keyword evidence="3" id="KW-0479">Metal-binding</keyword>
<dbReference type="Pfam" id="PF07519">
    <property type="entry name" value="Tannase"/>
    <property type="match status" value="1"/>
</dbReference>
<comment type="caution">
    <text evidence="9">The sequence shown here is derived from an EMBL/GenBank/DDBJ whole genome shotgun (WGS) entry which is preliminary data.</text>
</comment>
<dbReference type="AlphaFoldDB" id="A0AA40STJ3"/>
<gene>
    <name evidence="9" type="ORF">FNW02_03830</name>
</gene>
<name>A0AA40STJ3_9NOST</name>
<evidence type="ECO:0000256" key="2">
    <source>
        <dbReference type="ARBA" id="ARBA00022487"/>
    </source>
</evidence>
<comment type="similarity">
    <text evidence="1">Belongs to the tannase family.</text>
</comment>
<evidence type="ECO:0000256" key="1">
    <source>
        <dbReference type="ARBA" id="ARBA00006249"/>
    </source>
</evidence>
<evidence type="ECO:0000256" key="3">
    <source>
        <dbReference type="ARBA" id="ARBA00022723"/>
    </source>
</evidence>
<dbReference type="GO" id="GO:0046872">
    <property type="term" value="F:metal ion binding"/>
    <property type="evidence" value="ECO:0007669"/>
    <property type="project" value="UniProtKB-KW"/>
</dbReference>
<dbReference type="Proteomes" id="UP001165986">
    <property type="component" value="Unassembled WGS sequence"/>
</dbReference>
<dbReference type="EMBL" id="VJXY01000002">
    <property type="protein sequence ID" value="MBD6615003.1"/>
    <property type="molecule type" value="Genomic_DNA"/>
</dbReference>
<keyword evidence="2" id="KW-0719">Serine esterase</keyword>
<evidence type="ECO:0000256" key="6">
    <source>
        <dbReference type="ARBA" id="ARBA00022837"/>
    </source>
</evidence>
<accession>A0AA40STJ3</accession>
<evidence type="ECO:0000256" key="8">
    <source>
        <dbReference type="SAM" id="MobiDB-lite"/>
    </source>
</evidence>
<keyword evidence="5 9" id="KW-0378">Hydrolase</keyword>
<dbReference type="InterPro" id="IPR011118">
    <property type="entry name" value="Tannase/feruloyl_esterase"/>
</dbReference>
<dbReference type="InterPro" id="IPR029058">
    <property type="entry name" value="AB_hydrolase_fold"/>
</dbReference>
<keyword evidence="4" id="KW-0732">Signal</keyword>
<sequence>MRCRRLQSLFQDGSIILRFLLITLVFSVLLLSSKARLFQTSAIAQAPMQSMPSNSCSTLMQRDFASLRDAPTAILSAQVIPATAQTPEYCEVKGYVTPQIQFEVRLPTQNWNRRYLQVGCGGYCGSLRASPESTTALNQNFAVAFDNTGHVGGGLGTGSALWGLDQPQLRADFGYRSEHVTSLAAKAIATAFYGKSPSYSYFQGCSNGGRQALSEAQRYPNDFNGIIAGAPAAIQAPLNGEYETWNGRANQDSQGNSILPSDKLALIHKAALANCDGQDGLLDGQITDPRVCTFKSESLLCTDNRATATCLTTAQIAVVNKLYGGAVDRQGRLLYPGSQTIGSELGWAGSSIGRDGMLPMAAEISNSYLKYLAFPKSPPASFSYKDWQFTAEGFDRLRPLGKVYNATNPNLKAFRDRGGKLILYHGWADPAIPPQGTLAYYQAVQDTMGGLAKVQSFARLFMLPGVYHCQGGTSPSRVDWLTPIVAWVEQGTPPTKIIASQTADDSASGGFSNPTQGSTSSNATIVITRPIFPYPMQARYNGKRSIDDAANFVGVMPSQIPNDRIDWIGNDLFEPQ</sequence>
<evidence type="ECO:0000256" key="5">
    <source>
        <dbReference type="ARBA" id="ARBA00022801"/>
    </source>
</evidence>
<evidence type="ECO:0000256" key="4">
    <source>
        <dbReference type="ARBA" id="ARBA00022729"/>
    </source>
</evidence>
<evidence type="ECO:0000313" key="10">
    <source>
        <dbReference type="Proteomes" id="UP001165986"/>
    </source>
</evidence>
<evidence type="ECO:0000313" key="9">
    <source>
        <dbReference type="EMBL" id="MBD6615003.1"/>
    </source>
</evidence>
<keyword evidence="6" id="KW-0106">Calcium</keyword>
<dbReference type="PANTHER" id="PTHR33938">
    <property type="entry name" value="FERULOYL ESTERASE B-RELATED"/>
    <property type="match status" value="1"/>
</dbReference>
<dbReference type="PANTHER" id="PTHR33938:SF15">
    <property type="entry name" value="FERULOYL ESTERASE B-RELATED"/>
    <property type="match status" value="1"/>
</dbReference>
<keyword evidence="7" id="KW-1015">Disulfide bond</keyword>
<feature type="region of interest" description="Disordered" evidence="8">
    <location>
        <begin position="501"/>
        <end position="521"/>
    </location>
</feature>